<accession>A0A0H2RPK2</accession>
<organism evidence="1 2">
    <name type="scientific">Schizopora paradoxa</name>
    <dbReference type="NCBI Taxonomy" id="27342"/>
    <lineage>
        <taxon>Eukaryota</taxon>
        <taxon>Fungi</taxon>
        <taxon>Dikarya</taxon>
        <taxon>Basidiomycota</taxon>
        <taxon>Agaricomycotina</taxon>
        <taxon>Agaricomycetes</taxon>
        <taxon>Hymenochaetales</taxon>
        <taxon>Schizoporaceae</taxon>
        <taxon>Schizopora</taxon>
    </lineage>
</organism>
<dbReference type="AlphaFoldDB" id="A0A0H2RPK2"/>
<dbReference type="Proteomes" id="UP000053477">
    <property type="component" value="Unassembled WGS sequence"/>
</dbReference>
<protein>
    <submittedName>
        <fullName evidence="1">Uncharacterized protein</fullName>
    </submittedName>
</protein>
<name>A0A0H2RPK2_9AGAM</name>
<sequence length="483" mass="54965">MPVPLPALELVLEEIHLQRRASLRAWQELRVNVDKRRHGESFPDDAGKTLGYLRRVHSSWTSIASQTLGRILILQDINGRIVTSAESSPIFGVWTYEVYLSFSSFSYMYLRSSEFSDFLGQFWNSVEGLFSRVPRITTFCLQSTPVRTSSSIIDVVARKLSGTLGMFRELRSLRLYSDQNDTIQDVRELPTLFRALENAPHFENLILRNYLPCFALARMDTLGHIGDPDYTPDPHILSEVVGATPPLASRIHSLANLIRAICNTPIVVTSSYALSVGYCLTFASFKFDPARKLFTIDAARLGTTTEFPGPDIRPPTFQSPKWCDEMKILNIYSTYDIMKCLSPYPSLKFLRAFLTSVKPSADAMRDELRWFLGSLPSTLEVLDINLYWEVESGKRILSPGFHDEVVDLLAAIPVRCRELKVLFVKLDGVSGRFRTENLLTRLIDACTSREVPLVLHSDEHKERYGYNDSDELDRISKFETHFL</sequence>
<reference evidence="1 2" key="1">
    <citation type="submission" date="2015-04" db="EMBL/GenBank/DDBJ databases">
        <title>Complete genome sequence of Schizopora paradoxa KUC8140, a cosmopolitan wood degrader in East Asia.</title>
        <authorList>
            <consortium name="DOE Joint Genome Institute"/>
            <person name="Min B."/>
            <person name="Park H."/>
            <person name="Jang Y."/>
            <person name="Kim J.-J."/>
            <person name="Kim K.H."/>
            <person name="Pangilinan J."/>
            <person name="Lipzen A."/>
            <person name="Riley R."/>
            <person name="Grigoriev I.V."/>
            <person name="Spatafora J.W."/>
            <person name="Choi I.-G."/>
        </authorList>
    </citation>
    <scope>NUCLEOTIDE SEQUENCE [LARGE SCALE GENOMIC DNA]</scope>
    <source>
        <strain evidence="1 2">KUC8140</strain>
    </source>
</reference>
<evidence type="ECO:0000313" key="2">
    <source>
        <dbReference type="Proteomes" id="UP000053477"/>
    </source>
</evidence>
<keyword evidence="2" id="KW-1185">Reference proteome</keyword>
<proteinExistence type="predicted"/>
<dbReference type="InParanoid" id="A0A0H2RPK2"/>
<gene>
    <name evidence="1" type="ORF">SCHPADRAFT_910067</name>
</gene>
<evidence type="ECO:0000313" key="1">
    <source>
        <dbReference type="EMBL" id="KLO06751.1"/>
    </source>
</evidence>
<dbReference type="EMBL" id="KQ086183">
    <property type="protein sequence ID" value="KLO06751.1"/>
    <property type="molecule type" value="Genomic_DNA"/>
</dbReference>